<keyword evidence="3" id="KW-1185">Reference proteome</keyword>
<comment type="caution">
    <text evidence="2">The sequence shown here is derived from an EMBL/GenBank/DDBJ whole genome shotgun (WGS) entry which is preliminary data.</text>
</comment>
<dbReference type="EMBL" id="SDPU01000035">
    <property type="protein sequence ID" value="RYU09550.1"/>
    <property type="molecule type" value="Genomic_DNA"/>
</dbReference>
<proteinExistence type="predicted"/>
<protein>
    <recommendedName>
        <fullName evidence="4">Calcium-binding protein</fullName>
    </recommendedName>
</protein>
<dbReference type="InterPro" id="IPR011042">
    <property type="entry name" value="6-blade_b-propeller_TolB-like"/>
</dbReference>
<name>A0A4Q5IUH9_9ACTN</name>
<dbReference type="AlphaFoldDB" id="A0A4Q5IUH9"/>
<dbReference type="SUPFAM" id="SSF82171">
    <property type="entry name" value="DPP6 N-terminal domain-like"/>
    <property type="match status" value="1"/>
</dbReference>
<dbReference type="Gene3D" id="2.120.10.30">
    <property type="entry name" value="TolB, C-terminal domain"/>
    <property type="match status" value="1"/>
</dbReference>
<dbReference type="Proteomes" id="UP000291189">
    <property type="component" value="Unassembled WGS sequence"/>
</dbReference>
<keyword evidence="1" id="KW-0732">Signal</keyword>
<sequence>MPVLNGREWGALRVCSGAFAVLVAAALAPSSANADAPRGRAAAGKVVFASALDPSLGAARAGYARLSADGRVVAFDAAVPASSVPTQAYARDLRSGSPAQLVSVAVDGGPADADARVASVSTDGRFVAFWSAATNLVAGDTNGVYDVFVRDRVAGTTSRVSVGSAGEQATGDSTAGFMSADGNRVAFMSKADNLVPADTNRRGDVFVRDLTAGTTRRVSLAPGGAQSAWPSHVTSISADGDHVAFMSTGSDLADPDSAHRYLVYVHHLRSGRTEIASVDRHGRLPDGRSLGGSLSGNGRFVAFASSADDLVSSDPGRDTDVYVRDLKRDRNEIVSVRRDGSSVNKAFSSLVWDGALSYDGRFVAFSSSARLLPGQPPGNFIRDRRTDTTTRVTSGGDLRLAGVARRASFTSGRVLVDADTDGLSDVYVTSFR</sequence>
<feature type="chain" id="PRO_5020931796" description="Calcium-binding protein" evidence="1">
    <location>
        <begin position="35"/>
        <end position="432"/>
    </location>
</feature>
<evidence type="ECO:0000256" key="1">
    <source>
        <dbReference type="SAM" id="SignalP"/>
    </source>
</evidence>
<feature type="signal peptide" evidence="1">
    <location>
        <begin position="1"/>
        <end position="34"/>
    </location>
</feature>
<organism evidence="2 3">
    <name type="scientific">Nocardioides iriomotensis</name>
    <dbReference type="NCBI Taxonomy" id="715784"/>
    <lineage>
        <taxon>Bacteria</taxon>
        <taxon>Bacillati</taxon>
        <taxon>Actinomycetota</taxon>
        <taxon>Actinomycetes</taxon>
        <taxon>Propionibacteriales</taxon>
        <taxon>Nocardioidaceae</taxon>
        <taxon>Nocardioides</taxon>
    </lineage>
</organism>
<evidence type="ECO:0000313" key="2">
    <source>
        <dbReference type="EMBL" id="RYU09550.1"/>
    </source>
</evidence>
<dbReference type="PANTHER" id="PTHR36842">
    <property type="entry name" value="PROTEIN TOLB HOMOLOG"/>
    <property type="match status" value="1"/>
</dbReference>
<evidence type="ECO:0008006" key="4">
    <source>
        <dbReference type="Google" id="ProtNLM"/>
    </source>
</evidence>
<evidence type="ECO:0000313" key="3">
    <source>
        <dbReference type="Proteomes" id="UP000291189"/>
    </source>
</evidence>
<accession>A0A4Q5IUH9</accession>
<dbReference type="RefSeq" id="WP_129989315.1">
    <property type="nucleotide sequence ID" value="NZ_SDPU01000035.1"/>
</dbReference>
<reference evidence="2 3" key="1">
    <citation type="submission" date="2019-01" db="EMBL/GenBank/DDBJ databases">
        <title>Nocardioides guangzhouensis sp. nov., an actinobacterium isolated from soil.</title>
        <authorList>
            <person name="Fu Y."/>
            <person name="Cai Y."/>
            <person name="Lin Z."/>
            <person name="Chen P."/>
        </authorList>
    </citation>
    <scope>NUCLEOTIDE SEQUENCE [LARGE SCALE GENOMIC DNA]</scope>
    <source>
        <strain evidence="2 3">NBRC 105384</strain>
    </source>
</reference>
<gene>
    <name evidence="2" type="ORF">ETU37_21140</name>
</gene>
<dbReference type="OrthoDB" id="39703at2"/>
<dbReference type="PANTHER" id="PTHR36842:SF1">
    <property type="entry name" value="PROTEIN TOLB"/>
    <property type="match status" value="1"/>
</dbReference>